<dbReference type="EMBL" id="CM026421">
    <property type="protein sequence ID" value="KAG0590376.1"/>
    <property type="molecule type" value="Genomic_DNA"/>
</dbReference>
<sequence length="118" mass="14049">MIRLVKMSQLLIQGTLNERSDLRHVCYYHVVSSKRTHTREDGKRTNAFLISIVHRRFVDAALLLRQFMNTTSIQFWSSTVLMSIIGLNDYWRGLGFRVWRRHALLFFELSMYDLLGQR</sequence>
<reference evidence="1" key="1">
    <citation type="submission" date="2020-06" db="EMBL/GenBank/DDBJ databases">
        <title>WGS assembly of Ceratodon purpureus strain R40.</title>
        <authorList>
            <person name="Carey S.B."/>
            <person name="Jenkins J."/>
            <person name="Shu S."/>
            <person name="Lovell J.T."/>
            <person name="Sreedasyam A."/>
            <person name="Maumus F."/>
            <person name="Tiley G.P."/>
            <person name="Fernandez-Pozo N."/>
            <person name="Barry K."/>
            <person name="Chen C."/>
            <person name="Wang M."/>
            <person name="Lipzen A."/>
            <person name="Daum C."/>
            <person name="Saski C.A."/>
            <person name="Payton A.C."/>
            <person name="Mcbreen J.C."/>
            <person name="Conrad R.E."/>
            <person name="Kollar L.M."/>
            <person name="Olsson S."/>
            <person name="Huttunen S."/>
            <person name="Landis J.B."/>
            <person name="Wickett N.J."/>
            <person name="Johnson M.G."/>
            <person name="Rensing S.A."/>
            <person name="Grimwood J."/>
            <person name="Schmutz J."/>
            <person name="Mcdaniel S.F."/>
        </authorList>
    </citation>
    <scope>NUCLEOTIDE SEQUENCE</scope>
    <source>
        <strain evidence="1">R40</strain>
    </source>
</reference>
<evidence type="ECO:0000313" key="1">
    <source>
        <dbReference type="EMBL" id="KAG0590376.1"/>
    </source>
</evidence>
<gene>
    <name evidence="1" type="ORF">KC19_1G094500</name>
</gene>
<dbReference type="AlphaFoldDB" id="A0A8T0J5C5"/>
<protein>
    <submittedName>
        <fullName evidence="1">Uncharacterized protein</fullName>
    </submittedName>
</protein>
<organism evidence="1 2">
    <name type="scientific">Ceratodon purpureus</name>
    <name type="common">Fire moss</name>
    <name type="synonym">Dicranum purpureum</name>
    <dbReference type="NCBI Taxonomy" id="3225"/>
    <lineage>
        <taxon>Eukaryota</taxon>
        <taxon>Viridiplantae</taxon>
        <taxon>Streptophyta</taxon>
        <taxon>Embryophyta</taxon>
        <taxon>Bryophyta</taxon>
        <taxon>Bryophytina</taxon>
        <taxon>Bryopsida</taxon>
        <taxon>Dicranidae</taxon>
        <taxon>Pseudoditrichales</taxon>
        <taxon>Ditrichaceae</taxon>
        <taxon>Ceratodon</taxon>
    </lineage>
</organism>
<dbReference type="Proteomes" id="UP000822688">
    <property type="component" value="Chromosome 1"/>
</dbReference>
<proteinExistence type="predicted"/>
<comment type="caution">
    <text evidence="1">The sequence shown here is derived from an EMBL/GenBank/DDBJ whole genome shotgun (WGS) entry which is preliminary data.</text>
</comment>
<keyword evidence="2" id="KW-1185">Reference proteome</keyword>
<evidence type="ECO:0000313" key="2">
    <source>
        <dbReference type="Proteomes" id="UP000822688"/>
    </source>
</evidence>
<name>A0A8T0J5C5_CERPU</name>
<accession>A0A8T0J5C5</accession>